<organism evidence="2 3">
    <name type="scientific">Paracoccus siganidrum</name>
    <dbReference type="NCBI Taxonomy" id="1276757"/>
    <lineage>
        <taxon>Bacteria</taxon>
        <taxon>Pseudomonadati</taxon>
        <taxon>Pseudomonadota</taxon>
        <taxon>Alphaproteobacteria</taxon>
        <taxon>Rhodobacterales</taxon>
        <taxon>Paracoccaceae</taxon>
        <taxon>Paracoccus</taxon>
    </lineage>
</organism>
<keyword evidence="3" id="KW-1185">Reference proteome</keyword>
<evidence type="ECO:0000256" key="1">
    <source>
        <dbReference type="SAM" id="SignalP"/>
    </source>
</evidence>
<proteinExistence type="predicted"/>
<reference evidence="3" key="1">
    <citation type="submission" date="2018-09" db="EMBL/GenBank/DDBJ databases">
        <title>Paracoccus onubensis nov. sp. a moderate halophilic bacterium isolated from Gruta de las Maravillas (Aracena, Spain).</title>
        <authorList>
            <person name="Jurado V."/>
            <person name="Gutierrez-Patricio S."/>
            <person name="Gonzalez-Pimentel J.L."/>
            <person name="Miller A.Z."/>
            <person name="Laiz L."/>
            <person name="Saiz-Jimenez C."/>
        </authorList>
    </citation>
    <scope>NUCLEOTIDE SEQUENCE [LARGE SCALE GENOMIC DNA]</scope>
    <source>
        <strain evidence="3">DSM 26381</strain>
    </source>
</reference>
<dbReference type="Proteomes" id="UP000283587">
    <property type="component" value="Unassembled WGS sequence"/>
</dbReference>
<dbReference type="RefSeq" id="WP_119897286.1">
    <property type="nucleotide sequence ID" value="NZ_QNRC01000023.1"/>
</dbReference>
<dbReference type="EMBL" id="QZEW01000020">
    <property type="protein sequence ID" value="RJL18882.1"/>
    <property type="molecule type" value="Genomic_DNA"/>
</dbReference>
<sequence length="217" mass="22999">MKTLLVATLLSLGLPHLAAGGELSDLIMAPGLFVDAGAPDGQGEILRYAHSRHLPGREPAGADTGITLPEPVTDGRAVLSRNPQEEKLALSLSADGTPLHVVAEFPVDGPNPILLMFLENAVRNMTAQTGGSPHYIRNRIRESLAASGQGAAVEGLAVAELHPFRDDPNRSRMGDFGQLKLTITYDPDEPARLVELMADTGTGQGGYTESMSLIEEE</sequence>
<name>A0A419A8Y5_9RHOB</name>
<keyword evidence="1" id="KW-0732">Signal</keyword>
<protein>
    <submittedName>
        <fullName evidence="2">Uncharacterized protein</fullName>
    </submittedName>
</protein>
<dbReference type="AlphaFoldDB" id="A0A419A8Y5"/>
<accession>A0A419A8Y5</accession>
<evidence type="ECO:0000313" key="3">
    <source>
        <dbReference type="Proteomes" id="UP000283587"/>
    </source>
</evidence>
<feature type="chain" id="PRO_5019361125" evidence="1">
    <location>
        <begin position="19"/>
        <end position="217"/>
    </location>
</feature>
<feature type="signal peptide" evidence="1">
    <location>
        <begin position="1"/>
        <end position="18"/>
    </location>
</feature>
<comment type="caution">
    <text evidence="2">The sequence shown here is derived from an EMBL/GenBank/DDBJ whole genome shotgun (WGS) entry which is preliminary data.</text>
</comment>
<dbReference type="OrthoDB" id="5801444at2"/>
<evidence type="ECO:0000313" key="2">
    <source>
        <dbReference type="EMBL" id="RJL18882.1"/>
    </source>
</evidence>
<gene>
    <name evidence="2" type="ORF">D3P05_06105</name>
</gene>